<dbReference type="InterPro" id="IPR046483">
    <property type="entry name" value="DUF6576"/>
</dbReference>
<dbReference type="PANTHER" id="PTHR43731">
    <property type="entry name" value="RHOMBOID PROTEASE"/>
    <property type="match status" value="1"/>
</dbReference>
<proteinExistence type="predicted"/>
<dbReference type="GO" id="GO:0004252">
    <property type="term" value="F:serine-type endopeptidase activity"/>
    <property type="evidence" value="ECO:0007669"/>
    <property type="project" value="InterPro"/>
</dbReference>
<reference evidence="8 9" key="1">
    <citation type="submission" date="2019-05" db="EMBL/GenBank/DDBJ databases">
        <title>Verrucobacter flavum gen. nov., sp. nov. a new member of the family Verrucomicrobiaceae.</title>
        <authorList>
            <person name="Szuroczki S."/>
            <person name="Abbaszade G."/>
            <person name="Szabo A."/>
            <person name="Felfoldi T."/>
            <person name="Schumann P."/>
            <person name="Boka K."/>
            <person name="Keki Z."/>
            <person name="Toumi M."/>
            <person name="Toth E."/>
        </authorList>
    </citation>
    <scope>NUCLEOTIDE SEQUENCE [LARGE SCALE GENOMIC DNA]</scope>
    <source>
        <strain evidence="8 9">MG-N-17</strain>
    </source>
</reference>
<dbReference type="SUPFAM" id="SSF144091">
    <property type="entry name" value="Rhomboid-like"/>
    <property type="match status" value="1"/>
</dbReference>
<feature type="transmembrane region" description="Helical" evidence="5">
    <location>
        <begin position="129"/>
        <end position="147"/>
    </location>
</feature>
<dbReference type="Pfam" id="PF01694">
    <property type="entry name" value="Rhomboid"/>
    <property type="match status" value="1"/>
</dbReference>
<name>A0A5R8K818_9BACT</name>
<evidence type="ECO:0000256" key="1">
    <source>
        <dbReference type="ARBA" id="ARBA00004141"/>
    </source>
</evidence>
<dbReference type="RefSeq" id="WP_138088585.1">
    <property type="nucleotide sequence ID" value="NZ_VAUV01000024.1"/>
</dbReference>
<feature type="transmembrane region" description="Helical" evidence="5">
    <location>
        <begin position="62"/>
        <end position="90"/>
    </location>
</feature>
<comment type="caution">
    <text evidence="8">The sequence shown here is derived from an EMBL/GenBank/DDBJ whole genome shotgun (WGS) entry which is preliminary data.</text>
</comment>
<evidence type="ECO:0000256" key="3">
    <source>
        <dbReference type="ARBA" id="ARBA00022989"/>
    </source>
</evidence>
<organism evidence="8 9">
    <name type="scientific">Phragmitibacter flavus</name>
    <dbReference type="NCBI Taxonomy" id="2576071"/>
    <lineage>
        <taxon>Bacteria</taxon>
        <taxon>Pseudomonadati</taxon>
        <taxon>Verrucomicrobiota</taxon>
        <taxon>Verrucomicrobiia</taxon>
        <taxon>Verrucomicrobiales</taxon>
        <taxon>Verrucomicrobiaceae</taxon>
        <taxon>Phragmitibacter</taxon>
    </lineage>
</organism>
<evidence type="ECO:0000259" key="7">
    <source>
        <dbReference type="Pfam" id="PF20216"/>
    </source>
</evidence>
<feature type="domain" description="Peptidase S54 rhomboid" evidence="6">
    <location>
        <begin position="61"/>
        <end position="213"/>
    </location>
</feature>
<dbReference type="Pfam" id="PF20216">
    <property type="entry name" value="DUF6576"/>
    <property type="match status" value="1"/>
</dbReference>
<keyword evidence="2 5" id="KW-0812">Transmembrane</keyword>
<dbReference type="Gene3D" id="1.20.1540.10">
    <property type="entry name" value="Rhomboid-like"/>
    <property type="match status" value="1"/>
</dbReference>
<feature type="transmembrane region" description="Helical" evidence="5">
    <location>
        <begin position="102"/>
        <end position="123"/>
    </location>
</feature>
<evidence type="ECO:0000256" key="5">
    <source>
        <dbReference type="SAM" id="Phobius"/>
    </source>
</evidence>
<gene>
    <name evidence="8" type="ORF">FEM03_22595</name>
</gene>
<feature type="transmembrane region" description="Helical" evidence="5">
    <location>
        <begin position="21"/>
        <end position="42"/>
    </location>
</feature>
<keyword evidence="8" id="KW-0645">Protease</keyword>
<dbReference type="InterPro" id="IPR035952">
    <property type="entry name" value="Rhomboid-like_sf"/>
</dbReference>
<feature type="domain" description="DUF6576" evidence="7">
    <location>
        <begin position="270"/>
        <end position="298"/>
    </location>
</feature>
<protein>
    <submittedName>
        <fullName evidence="8">Rhomboid family intramembrane serine protease</fullName>
    </submittedName>
</protein>
<evidence type="ECO:0000259" key="6">
    <source>
        <dbReference type="Pfam" id="PF01694"/>
    </source>
</evidence>
<dbReference type="PANTHER" id="PTHR43731:SF26">
    <property type="entry name" value="RHOMBOID-LIKE PROTEIN 10, CHLOROPLASTIC"/>
    <property type="match status" value="1"/>
</dbReference>
<comment type="subcellular location">
    <subcellularLocation>
        <location evidence="1">Membrane</location>
        <topology evidence="1">Multi-pass membrane protein</topology>
    </subcellularLocation>
</comment>
<evidence type="ECO:0000256" key="4">
    <source>
        <dbReference type="ARBA" id="ARBA00023136"/>
    </source>
</evidence>
<dbReference type="GO" id="GO:0016020">
    <property type="term" value="C:membrane"/>
    <property type="evidence" value="ECO:0007669"/>
    <property type="project" value="UniProtKB-SubCell"/>
</dbReference>
<evidence type="ECO:0000313" key="9">
    <source>
        <dbReference type="Proteomes" id="UP000306196"/>
    </source>
</evidence>
<evidence type="ECO:0000256" key="2">
    <source>
        <dbReference type="ARBA" id="ARBA00022692"/>
    </source>
</evidence>
<dbReference type="InterPro" id="IPR022764">
    <property type="entry name" value="Peptidase_S54_rhomboid_dom"/>
</dbReference>
<keyword evidence="8" id="KW-0378">Hydrolase</keyword>
<evidence type="ECO:0000313" key="8">
    <source>
        <dbReference type="EMBL" id="TLD68494.1"/>
    </source>
</evidence>
<dbReference type="Proteomes" id="UP000306196">
    <property type="component" value="Unassembled WGS sequence"/>
</dbReference>
<dbReference type="EMBL" id="VAUV01000024">
    <property type="protein sequence ID" value="TLD68494.1"/>
    <property type="molecule type" value="Genomic_DNA"/>
</dbReference>
<keyword evidence="9" id="KW-1185">Reference proteome</keyword>
<keyword evidence="4 5" id="KW-0472">Membrane</keyword>
<accession>A0A5R8K818</accession>
<dbReference type="AlphaFoldDB" id="A0A5R8K818"/>
<dbReference type="InterPro" id="IPR050925">
    <property type="entry name" value="Rhomboid_protease_S54"/>
</dbReference>
<dbReference type="OrthoDB" id="9814037at2"/>
<dbReference type="GO" id="GO:0006508">
    <property type="term" value="P:proteolysis"/>
    <property type="evidence" value="ECO:0007669"/>
    <property type="project" value="UniProtKB-KW"/>
</dbReference>
<feature type="transmembrane region" description="Helical" evidence="5">
    <location>
        <begin position="167"/>
        <end position="187"/>
    </location>
</feature>
<sequence length="309" mass="35293">MLHDRDYMRGRQSPNWLQWMWSDAVTLLVVINVAVFLMQVFVNDGRPFEWGVLSMSALADGRVWTLFTHMFLHHGIFHILGNALMIFFIGKALQSLLGTRNLLYVYFLSGLGGAVMEMAIGWVADQPSAMVGASACAFGLLMGLAVMLPQEKITAMIYFIIPLRMKLWNLAMMLMGLSVVLALLQLFNIWDMQIAHFAHIGGGLTGWWFVRTLGYGGGPITYERLWQERQQREQSRELAGVRRKLREVTTRKSSDDLKLLEAPDTKDFIEREIDPILDKITAHGITSLTEAERELLQRARNEIINRDRH</sequence>
<keyword evidence="3 5" id="KW-1133">Transmembrane helix</keyword>